<organism evidence="2 3">
    <name type="scientific">Cyanobium gracile UHCC 0281</name>
    <dbReference type="NCBI Taxonomy" id="3110309"/>
    <lineage>
        <taxon>Bacteria</taxon>
        <taxon>Bacillati</taxon>
        <taxon>Cyanobacteriota</taxon>
        <taxon>Cyanophyceae</taxon>
        <taxon>Synechococcales</taxon>
        <taxon>Prochlorococcaceae</taxon>
        <taxon>Cyanobium</taxon>
    </lineage>
</organism>
<dbReference type="InterPro" id="IPR002716">
    <property type="entry name" value="PIN_dom"/>
</dbReference>
<keyword evidence="3" id="KW-1185">Reference proteome</keyword>
<dbReference type="Proteomes" id="UP001302329">
    <property type="component" value="Unassembled WGS sequence"/>
</dbReference>
<accession>A0ABU5SV16</accession>
<dbReference type="SUPFAM" id="SSF88723">
    <property type="entry name" value="PIN domain-like"/>
    <property type="match status" value="1"/>
</dbReference>
<feature type="domain" description="PIN" evidence="1">
    <location>
        <begin position="3"/>
        <end position="107"/>
    </location>
</feature>
<dbReference type="RefSeq" id="WP_323356448.1">
    <property type="nucleotide sequence ID" value="NZ_JAYGHY010000017.1"/>
</dbReference>
<protein>
    <submittedName>
        <fullName evidence="2">PIN domain-containing protein</fullName>
    </submittedName>
</protein>
<dbReference type="EMBL" id="JAYGHY010000017">
    <property type="protein sequence ID" value="MEA5442372.1"/>
    <property type="molecule type" value="Genomic_DNA"/>
</dbReference>
<reference evidence="2 3" key="1">
    <citation type="submission" date="2023-12" db="EMBL/GenBank/DDBJ databases">
        <title>Baltic Sea Cyanobacteria.</title>
        <authorList>
            <person name="Delbaje E."/>
            <person name="Fewer D.P."/>
            <person name="Shishido T.K."/>
        </authorList>
    </citation>
    <scope>NUCLEOTIDE SEQUENCE [LARGE SCALE GENOMIC DNA]</scope>
    <source>
        <strain evidence="2 3">UHCC 0281</strain>
    </source>
</reference>
<dbReference type="Pfam" id="PF13470">
    <property type="entry name" value="PIN_3"/>
    <property type="match status" value="1"/>
</dbReference>
<sequence length="135" mass="14718">MKRLFLDANVLFTAAHNPNGKAAFLIGLGRMADLQFATSPYALEEARRNLARKAPHALGALVTIIKPIHLVRDHSDLACPSCLPEKDWPIFRAAQACQADVLLTGDLRDFGPLMNAPELTDGLIIQTVADFLNSL</sequence>
<proteinExistence type="predicted"/>
<dbReference type="InterPro" id="IPR029060">
    <property type="entry name" value="PIN-like_dom_sf"/>
</dbReference>
<name>A0ABU5SV16_9CYAN</name>
<gene>
    <name evidence="2" type="ORF">VB739_07395</name>
</gene>
<evidence type="ECO:0000313" key="3">
    <source>
        <dbReference type="Proteomes" id="UP001302329"/>
    </source>
</evidence>
<evidence type="ECO:0000259" key="1">
    <source>
        <dbReference type="Pfam" id="PF13470"/>
    </source>
</evidence>
<evidence type="ECO:0000313" key="2">
    <source>
        <dbReference type="EMBL" id="MEA5442372.1"/>
    </source>
</evidence>
<comment type="caution">
    <text evidence="2">The sequence shown here is derived from an EMBL/GenBank/DDBJ whole genome shotgun (WGS) entry which is preliminary data.</text>
</comment>